<dbReference type="HOGENOM" id="CLU_1359690_0_0_10"/>
<dbReference type="RefSeq" id="WP_046574409.1">
    <property type="nucleotide sequence ID" value="NZ_CP010429.1"/>
</dbReference>
<proteinExistence type="predicted"/>
<dbReference type="KEGG" id="srd:SD10_13960"/>
<organism evidence="2 3">
    <name type="scientific">Spirosoma radiotolerans</name>
    <dbReference type="NCBI Taxonomy" id="1379870"/>
    <lineage>
        <taxon>Bacteria</taxon>
        <taxon>Pseudomonadati</taxon>
        <taxon>Bacteroidota</taxon>
        <taxon>Cytophagia</taxon>
        <taxon>Cytophagales</taxon>
        <taxon>Cytophagaceae</taxon>
        <taxon>Spirosoma</taxon>
    </lineage>
</organism>
<dbReference type="EMBL" id="CP010429">
    <property type="protein sequence ID" value="AKD55839.1"/>
    <property type="molecule type" value="Genomic_DNA"/>
</dbReference>
<accession>A0A0E3ZUZ6</accession>
<name>A0A0E3ZUZ6_9BACT</name>
<gene>
    <name evidence="2" type="ORF">SD10_13960</name>
</gene>
<protein>
    <submittedName>
        <fullName evidence="2">Uncharacterized protein</fullName>
    </submittedName>
</protein>
<evidence type="ECO:0000256" key="1">
    <source>
        <dbReference type="SAM" id="Phobius"/>
    </source>
</evidence>
<sequence length="238" mass="25231">MVTFIRKSLLNAYTALPLLICFVLASVNSFANTNKATRTAFLSGEELFQGVFFLEGAYAQMLPETQSLQTAYLNHNQSAAQKAAVSEVRQAVLAQIASAHPGYFAQFKSAMKSGDHLRVSGALAQGQQLVAQALDGLYKLDKAELAQWQAKAQAASAGQGGKLDGQAIEKLVAQMQKGKAVDANKGTCLVTVLAVAIVLWVVVVVAVEEEISVNGANSHSLMHEQLVASICTIAPQIA</sequence>
<feature type="transmembrane region" description="Helical" evidence="1">
    <location>
        <begin position="12"/>
        <end position="31"/>
    </location>
</feature>
<keyword evidence="1" id="KW-0812">Transmembrane</keyword>
<dbReference type="InterPro" id="IPR023888">
    <property type="entry name" value="SdpC-like"/>
</dbReference>
<feature type="transmembrane region" description="Helical" evidence="1">
    <location>
        <begin position="186"/>
        <end position="207"/>
    </location>
</feature>
<dbReference type="PATRIC" id="fig|1379870.5.peg.3037"/>
<keyword evidence="1" id="KW-1133">Transmembrane helix</keyword>
<evidence type="ECO:0000313" key="3">
    <source>
        <dbReference type="Proteomes" id="UP000033054"/>
    </source>
</evidence>
<dbReference type="OrthoDB" id="1453505at2"/>
<dbReference type="AlphaFoldDB" id="A0A0E3ZUZ6"/>
<dbReference type="Proteomes" id="UP000033054">
    <property type="component" value="Chromosome"/>
</dbReference>
<evidence type="ECO:0000313" key="2">
    <source>
        <dbReference type="EMBL" id="AKD55839.1"/>
    </source>
</evidence>
<keyword evidence="3" id="KW-1185">Reference proteome</keyword>
<dbReference type="STRING" id="1379870.SD10_13960"/>
<keyword evidence="1" id="KW-0472">Membrane</keyword>
<dbReference type="Pfam" id="PF26137">
    <property type="entry name" value="Toxin_SdpC"/>
    <property type="match status" value="1"/>
</dbReference>
<reference evidence="2 3" key="1">
    <citation type="journal article" date="2014" name="Curr. Microbiol.">
        <title>Spirosoma radiotolerans sp. nov., a gamma-radiation-resistant bacterium isolated from gamma ray-irradiated soil.</title>
        <authorList>
            <person name="Lee J.J."/>
            <person name="Srinivasan S."/>
            <person name="Lim S."/>
            <person name="Joe M."/>
            <person name="Im S."/>
            <person name="Bae S.I."/>
            <person name="Park K.R."/>
            <person name="Han J.H."/>
            <person name="Park S.H."/>
            <person name="Joo B.M."/>
            <person name="Park S.J."/>
            <person name="Kim M.K."/>
        </authorList>
    </citation>
    <scope>NUCLEOTIDE SEQUENCE [LARGE SCALE GENOMIC DNA]</scope>
    <source>
        <strain evidence="2 3">DG5A</strain>
    </source>
</reference>